<evidence type="ECO:0000313" key="7">
    <source>
        <dbReference type="Proteomes" id="UP000183642"/>
    </source>
</evidence>
<dbReference type="InterPro" id="IPR009003">
    <property type="entry name" value="Peptidase_S1_PA"/>
</dbReference>
<keyword evidence="3 5" id="KW-1133">Transmembrane helix</keyword>
<gene>
    <name evidence="6" type="ORF">SAMN05660359_01516</name>
</gene>
<reference evidence="7" key="1">
    <citation type="submission" date="2016-10" db="EMBL/GenBank/DDBJ databases">
        <authorList>
            <person name="Varghese N."/>
            <person name="Submissions S."/>
        </authorList>
    </citation>
    <scope>NUCLEOTIDE SEQUENCE [LARGE SCALE GENOMIC DNA]</scope>
    <source>
        <strain evidence="7">DSM 43161</strain>
    </source>
</reference>
<accession>A0A1I5EJU4</accession>
<feature type="transmembrane region" description="Helical" evidence="5">
    <location>
        <begin position="31"/>
        <end position="49"/>
    </location>
</feature>
<dbReference type="PANTHER" id="PTHR43019:SF23">
    <property type="entry name" value="PROTEASE DO-LIKE 5, CHLOROPLASTIC"/>
    <property type="match status" value="1"/>
</dbReference>
<dbReference type="GO" id="GO:0006508">
    <property type="term" value="P:proteolysis"/>
    <property type="evidence" value="ECO:0007669"/>
    <property type="project" value="InterPro"/>
</dbReference>
<dbReference type="NCBIfam" id="NF033740">
    <property type="entry name" value="MarP_fam_protase"/>
    <property type="match status" value="1"/>
</dbReference>
<dbReference type="Proteomes" id="UP000183642">
    <property type="component" value="Unassembled WGS sequence"/>
</dbReference>
<dbReference type="RefSeq" id="WP_075012886.1">
    <property type="nucleotide sequence ID" value="NZ_FOWE01000003.1"/>
</dbReference>
<dbReference type="AlphaFoldDB" id="A0A1I5EJU4"/>
<dbReference type="OrthoDB" id="9766361at2"/>
<dbReference type="InterPro" id="IPR043504">
    <property type="entry name" value="Peptidase_S1_PA_chymotrypsin"/>
</dbReference>
<dbReference type="Pfam" id="PF02674">
    <property type="entry name" value="Colicin_V"/>
    <property type="match status" value="1"/>
</dbReference>
<dbReference type="InterPro" id="IPR001940">
    <property type="entry name" value="Peptidase_S1C"/>
</dbReference>
<dbReference type="Pfam" id="PF13365">
    <property type="entry name" value="Trypsin_2"/>
    <property type="match status" value="1"/>
</dbReference>
<organism evidence="6 7">
    <name type="scientific">Geodermatophilus obscurus</name>
    <dbReference type="NCBI Taxonomy" id="1861"/>
    <lineage>
        <taxon>Bacteria</taxon>
        <taxon>Bacillati</taxon>
        <taxon>Actinomycetota</taxon>
        <taxon>Actinomycetes</taxon>
        <taxon>Geodermatophilales</taxon>
        <taxon>Geodermatophilaceae</taxon>
        <taxon>Geodermatophilus</taxon>
    </lineage>
</organism>
<protein>
    <submittedName>
        <fullName evidence="6">Colicin V production protein</fullName>
    </submittedName>
</protein>
<evidence type="ECO:0000256" key="2">
    <source>
        <dbReference type="ARBA" id="ARBA00022692"/>
    </source>
</evidence>
<dbReference type="PRINTS" id="PR00834">
    <property type="entry name" value="PROTEASES2C"/>
</dbReference>
<evidence type="ECO:0000256" key="5">
    <source>
        <dbReference type="SAM" id="Phobius"/>
    </source>
</evidence>
<proteinExistence type="predicted"/>
<evidence type="ECO:0000313" key="6">
    <source>
        <dbReference type="EMBL" id="SFO11779.1"/>
    </source>
</evidence>
<comment type="subcellular location">
    <subcellularLocation>
        <location evidence="1">Membrane</location>
        <topology evidence="1">Multi-pass membrane protein</topology>
    </subcellularLocation>
</comment>
<keyword evidence="2 5" id="KW-0812">Transmembrane</keyword>
<dbReference type="PANTHER" id="PTHR43019">
    <property type="entry name" value="SERINE ENDOPROTEASE DEGS"/>
    <property type="match status" value="1"/>
</dbReference>
<dbReference type="SUPFAM" id="SSF50494">
    <property type="entry name" value="Trypsin-like serine proteases"/>
    <property type="match status" value="1"/>
</dbReference>
<feature type="transmembrane region" description="Helical" evidence="5">
    <location>
        <begin position="100"/>
        <end position="118"/>
    </location>
</feature>
<dbReference type="InterPro" id="IPR003825">
    <property type="entry name" value="Colicin-V_CvpA"/>
</dbReference>
<dbReference type="GO" id="GO:0004252">
    <property type="term" value="F:serine-type endopeptidase activity"/>
    <property type="evidence" value="ECO:0007669"/>
    <property type="project" value="InterPro"/>
</dbReference>
<sequence length="393" mass="40029">MSLVDLALIALALVFAFTGFRQGLLVSATSFLGFLGGAVLGAQLSGPVADRLDSTPVTRVFAALVVVLAGALLGQLLAGAVGRAVRSRLTWEPAEVFDSVAGAVVSAVAVLLVAWMVASPLATAPFPQLAGQVRESALVAAVDRAVPDGVRAVYDSLRQAIDRRGLPDVLDPLTPTRAREVEAPDQALAASPVVGRVSGSVVKIRGIAPSCSRQIDGSGFVYAPGRVMTNAHVLAGVSDPVVEAEGEEYEATPVFVDEEVDVAVLAVPGLPQVPLAFSGVVSDTDDDAIIMGYPGGGPFFVGPARIRDQGPISGPDFRSSQTVQRDVYALRGDVRAGNSGGPLFDPAGQVIGVVFASAIDDPATGYALTAQQVAPAAEAGAVATAPADTGPCE</sequence>
<dbReference type="Gene3D" id="2.40.10.10">
    <property type="entry name" value="Trypsin-like serine proteases"/>
    <property type="match status" value="2"/>
</dbReference>
<name>A0A1I5EJU4_9ACTN</name>
<evidence type="ECO:0000256" key="4">
    <source>
        <dbReference type="ARBA" id="ARBA00023136"/>
    </source>
</evidence>
<feature type="transmembrane region" description="Helical" evidence="5">
    <location>
        <begin position="61"/>
        <end position="80"/>
    </location>
</feature>
<keyword evidence="7" id="KW-1185">Reference proteome</keyword>
<dbReference type="InterPro" id="IPR047680">
    <property type="entry name" value="MarP-like"/>
</dbReference>
<keyword evidence="4 5" id="KW-0472">Membrane</keyword>
<evidence type="ECO:0000256" key="1">
    <source>
        <dbReference type="ARBA" id="ARBA00004141"/>
    </source>
</evidence>
<evidence type="ECO:0000256" key="3">
    <source>
        <dbReference type="ARBA" id="ARBA00022989"/>
    </source>
</evidence>
<dbReference type="GO" id="GO:0009403">
    <property type="term" value="P:toxin biosynthetic process"/>
    <property type="evidence" value="ECO:0007669"/>
    <property type="project" value="InterPro"/>
</dbReference>
<dbReference type="EMBL" id="FOWE01000003">
    <property type="protein sequence ID" value="SFO11779.1"/>
    <property type="molecule type" value="Genomic_DNA"/>
</dbReference>
<dbReference type="GO" id="GO:0016020">
    <property type="term" value="C:membrane"/>
    <property type="evidence" value="ECO:0007669"/>
    <property type="project" value="UniProtKB-SubCell"/>
</dbReference>